<dbReference type="EMBL" id="FRCA01000003">
    <property type="protein sequence ID" value="SHL79736.1"/>
    <property type="molecule type" value="Genomic_DNA"/>
</dbReference>
<dbReference type="Pfam" id="PF18818">
    <property type="entry name" value="MPTase-PolyVal"/>
    <property type="match status" value="1"/>
</dbReference>
<dbReference type="AlphaFoldDB" id="A0A1M7DJP0"/>
<protein>
    <submittedName>
        <fullName evidence="5">Antirestriction protein ArdC</fullName>
    </submittedName>
</protein>
<dbReference type="Proteomes" id="UP000184123">
    <property type="component" value="Unassembled WGS sequence"/>
</dbReference>
<dbReference type="InterPro" id="IPR041459">
    <property type="entry name" value="MPTase-PolyVal"/>
</dbReference>
<dbReference type="InterPro" id="IPR013610">
    <property type="entry name" value="ArdC_N"/>
</dbReference>
<dbReference type="RefSeq" id="WP_073434287.1">
    <property type="nucleotide sequence ID" value="NZ_BJXU01000034.1"/>
</dbReference>
<dbReference type="Pfam" id="PF11679">
    <property type="entry name" value="DUF3275"/>
    <property type="match status" value="1"/>
</dbReference>
<feature type="domain" description="Polyvalent protein metallopeptidase" evidence="3">
    <location>
        <begin position="158"/>
        <end position="285"/>
    </location>
</feature>
<evidence type="ECO:0000313" key="5">
    <source>
        <dbReference type="EMBL" id="SHL79736.1"/>
    </source>
</evidence>
<reference evidence="5 6" key="1">
    <citation type="submission" date="2016-11" db="EMBL/GenBank/DDBJ databases">
        <authorList>
            <person name="Jaros S."/>
            <person name="Januszkiewicz K."/>
            <person name="Wedrychowicz H."/>
        </authorList>
    </citation>
    <scope>NUCLEOTIDE SEQUENCE [LARGE SCALE GENOMIC DNA]</scope>
    <source>
        <strain evidence="5 6">DSM 4740</strain>
    </source>
</reference>
<dbReference type="STRING" id="44933.SAMN05660971_01367"/>
<dbReference type="InterPro" id="IPR021693">
    <property type="entry name" value="DUF3275"/>
</dbReference>
<feature type="domain" description="N-terminal" evidence="2">
    <location>
        <begin position="3"/>
        <end position="130"/>
    </location>
</feature>
<dbReference type="Pfam" id="PF08401">
    <property type="entry name" value="ArdcN"/>
    <property type="match status" value="1"/>
</dbReference>
<dbReference type="GO" id="GO:0003697">
    <property type="term" value="F:single-stranded DNA binding"/>
    <property type="evidence" value="ECO:0007669"/>
    <property type="project" value="InterPro"/>
</dbReference>
<organism evidence="5 6">
    <name type="scientific">Halomonas cupida</name>
    <dbReference type="NCBI Taxonomy" id="44933"/>
    <lineage>
        <taxon>Bacteria</taxon>
        <taxon>Pseudomonadati</taxon>
        <taxon>Pseudomonadota</taxon>
        <taxon>Gammaproteobacteria</taxon>
        <taxon>Oceanospirillales</taxon>
        <taxon>Halomonadaceae</taxon>
        <taxon>Halomonas</taxon>
    </lineage>
</organism>
<dbReference type="OrthoDB" id="9792687at2"/>
<dbReference type="Proteomes" id="UP000321726">
    <property type="component" value="Unassembled WGS sequence"/>
</dbReference>
<dbReference type="EMBL" id="BJXU01000034">
    <property type="protein sequence ID" value="GEN23090.1"/>
    <property type="molecule type" value="Genomic_DNA"/>
</dbReference>
<evidence type="ECO:0000256" key="1">
    <source>
        <dbReference type="SAM" id="MobiDB-lite"/>
    </source>
</evidence>
<gene>
    <name evidence="4" type="ORF">HCU01_10390</name>
    <name evidence="5" type="ORF">SAMN05660971_01367</name>
</gene>
<proteinExistence type="predicted"/>
<evidence type="ECO:0000259" key="2">
    <source>
        <dbReference type="Pfam" id="PF08401"/>
    </source>
</evidence>
<keyword evidence="7" id="KW-1185">Reference proteome</keyword>
<evidence type="ECO:0000313" key="7">
    <source>
        <dbReference type="Proteomes" id="UP000321726"/>
    </source>
</evidence>
<evidence type="ECO:0000259" key="3">
    <source>
        <dbReference type="Pfam" id="PF18818"/>
    </source>
</evidence>
<accession>A0A1M7DJP0</accession>
<feature type="compositionally biased region" description="Polar residues" evidence="1">
    <location>
        <begin position="303"/>
        <end position="315"/>
    </location>
</feature>
<reference evidence="4 7" key="2">
    <citation type="submission" date="2019-07" db="EMBL/GenBank/DDBJ databases">
        <title>Whole genome shotgun sequence of Halomonas cupida NBRC 102219.</title>
        <authorList>
            <person name="Hosoyama A."/>
            <person name="Uohara A."/>
            <person name="Ohji S."/>
            <person name="Ichikawa N."/>
        </authorList>
    </citation>
    <scope>NUCLEOTIDE SEQUENCE [LARGE SCALE GENOMIC DNA]</scope>
    <source>
        <strain evidence="4 7">NBRC 102219</strain>
    </source>
</reference>
<evidence type="ECO:0000313" key="6">
    <source>
        <dbReference type="Proteomes" id="UP000184123"/>
    </source>
</evidence>
<feature type="region of interest" description="Disordered" evidence="1">
    <location>
        <begin position="299"/>
        <end position="325"/>
    </location>
</feature>
<sequence length="384" mass="42717">MADIYQAITDRILESLEQGVLPGVGRPWDPSSRTPLIPCNAVSGRQYNGINVPLLWDMADKRGFSQDRWLTFRQAKEAGGTVRKGERSTLACFYKPMKREIVDDAGDPVLDEEGNPKEKHFAILRGFNLFNIDQCDGLPDEVTNPPATTIEGFKSVDALDDFIDGCGIKVVHSLDRDVAGYYPKQDRVLLPAKERFHDAEGYYSVALHELTHATGHESRLARAGITDPDTKFGSPKYALEELVAQLGSAFLCGHFGIRNDAFDTAYIASWIQALRDDKRAIFRATGAARLAAEFLKQAHQENRASASTDQPQQESAKAMPTRRPRADDQDIELFGHQWPLGDSVKLDPTVDRGTFRAQVSRLKQLGYQFDARSQTWNYAAVAAA</sequence>
<evidence type="ECO:0000313" key="4">
    <source>
        <dbReference type="EMBL" id="GEN23090.1"/>
    </source>
</evidence>
<name>A0A1M7DJP0_9GAMM</name>